<dbReference type="RefSeq" id="WP_068769462.1">
    <property type="nucleotide sequence ID" value="NZ_CP109796.1"/>
</dbReference>
<name>A0A178IN90_9BACT</name>
<dbReference type="AlphaFoldDB" id="A0A178IN90"/>
<dbReference type="GO" id="GO:0008703">
    <property type="term" value="F:5-amino-6-(5-phosphoribosylamino)uracil reductase activity"/>
    <property type="evidence" value="ECO:0007669"/>
    <property type="project" value="InterPro"/>
</dbReference>
<dbReference type="PANTHER" id="PTHR38011">
    <property type="entry name" value="DIHYDROFOLATE REDUCTASE FAMILY PROTEIN (AFU_ORTHOLOGUE AFUA_8G06820)"/>
    <property type="match status" value="1"/>
</dbReference>
<dbReference type="InterPro" id="IPR002734">
    <property type="entry name" value="RibDG_C"/>
</dbReference>
<gene>
    <name evidence="2" type="ORF">AW736_06985</name>
</gene>
<dbReference type="Proteomes" id="UP000078486">
    <property type="component" value="Unassembled WGS sequence"/>
</dbReference>
<comment type="caution">
    <text evidence="2">The sequence shown here is derived from an EMBL/GenBank/DDBJ whole genome shotgun (WGS) entry which is preliminary data.</text>
</comment>
<protein>
    <recommendedName>
        <fullName evidence="1">Bacterial bifunctional deaminase-reductase C-terminal domain-containing protein</fullName>
    </recommendedName>
</protein>
<dbReference type="PANTHER" id="PTHR38011:SF11">
    <property type="entry name" value="2,5-DIAMINO-6-RIBOSYLAMINO-4(3H)-PYRIMIDINONE 5'-PHOSPHATE REDUCTASE"/>
    <property type="match status" value="1"/>
</dbReference>
<dbReference type="SUPFAM" id="SSF53597">
    <property type="entry name" value="Dihydrofolate reductase-like"/>
    <property type="match status" value="1"/>
</dbReference>
<dbReference type="EMBL" id="LRRQ01000053">
    <property type="protein sequence ID" value="OAM90659.1"/>
    <property type="molecule type" value="Genomic_DNA"/>
</dbReference>
<organism evidence="2 3">
    <name type="scientific">Termitidicoccus mucosus</name>
    <dbReference type="NCBI Taxonomy" id="1184151"/>
    <lineage>
        <taxon>Bacteria</taxon>
        <taxon>Pseudomonadati</taxon>
        <taxon>Verrucomicrobiota</taxon>
        <taxon>Opitutia</taxon>
        <taxon>Opitutales</taxon>
        <taxon>Opitutaceae</taxon>
        <taxon>Termitidicoccus</taxon>
    </lineage>
</organism>
<proteinExistence type="predicted"/>
<reference evidence="2 3" key="1">
    <citation type="submission" date="2016-01" db="EMBL/GenBank/DDBJ databases">
        <title>High potential of lignocellulose degradation of a new Verrucomicrobia species.</title>
        <authorList>
            <person name="Wang Y."/>
            <person name="Shi Y."/>
            <person name="Qiu Z."/>
            <person name="Liu S."/>
            <person name="Yang H."/>
        </authorList>
    </citation>
    <scope>NUCLEOTIDE SEQUENCE [LARGE SCALE GENOMIC DNA]</scope>
    <source>
        <strain evidence="2 3">TSB47</strain>
    </source>
</reference>
<keyword evidence="3" id="KW-1185">Reference proteome</keyword>
<evidence type="ECO:0000259" key="1">
    <source>
        <dbReference type="Pfam" id="PF01872"/>
    </source>
</evidence>
<evidence type="ECO:0000313" key="3">
    <source>
        <dbReference type="Proteomes" id="UP000078486"/>
    </source>
</evidence>
<dbReference type="Pfam" id="PF01872">
    <property type="entry name" value="RibD_C"/>
    <property type="match status" value="1"/>
</dbReference>
<accession>A0A178IN90</accession>
<sequence length="171" mass="18602">MIAAQSLDGFITKHDIPGAGFASAADKEYFRTALREFDCSVMGGVTYRGSRSALRAWRDTSRLQIVMTRAPAAFDGDATPGALEFADRAPAQILASLRERGRRKCALLGGAQIHSAFLAARLVDELWLTVEPLLFGGGTPLLAQRADTRLSLQACEQLAPDTLLLKYHLLR</sequence>
<dbReference type="InterPro" id="IPR024072">
    <property type="entry name" value="DHFR-like_dom_sf"/>
</dbReference>
<dbReference type="Gene3D" id="3.40.430.10">
    <property type="entry name" value="Dihydrofolate Reductase, subunit A"/>
    <property type="match status" value="1"/>
</dbReference>
<dbReference type="STRING" id="1184151.AW736_06985"/>
<dbReference type="GO" id="GO:0009231">
    <property type="term" value="P:riboflavin biosynthetic process"/>
    <property type="evidence" value="ECO:0007669"/>
    <property type="project" value="InterPro"/>
</dbReference>
<dbReference type="InterPro" id="IPR050765">
    <property type="entry name" value="Riboflavin_Biosynth_HTPR"/>
</dbReference>
<feature type="domain" description="Bacterial bifunctional deaminase-reductase C-terminal" evidence="1">
    <location>
        <begin position="3"/>
        <end position="164"/>
    </location>
</feature>
<evidence type="ECO:0000313" key="2">
    <source>
        <dbReference type="EMBL" id="OAM90659.1"/>
    </source>
</evidence>